<keyword evidence="2 7" id="KW-0812">Transmembrane</keyword>
<proteinExistence type="inferred from homology"/>
<dbReference type="AlphaFoldDB" id="A0A939C1B9"/>
<dbReference type="GO" id="GO:0005886">
    <property type="term" value="C:plasma membrane"/>
    <property type="evidence" value="ECO:0007669"/>
    <property type="project" value="UniProtKB-SubCell"/>
</dbReference>
<comment type="similarity">
    <text evidence="7">Belongs to the transglycosylase MltG family.</text>
</comment>
<evidence type="ECO:0000256" key="5">
    <source>
        <dbReference type="ARBA" id="ARBA00023239"/>
    </source>
</evidence>
<feature type="transmembrane region" description="Helical" evidence="7">
    <location>
        <begin position="102"/>
        <end position="122"/>
    </location>
</feature>
<comment type="caution">
    <text evidence="9">The sequence shown here is derived from an EMBL/GenBank/DDBJ whole genome shotgun (WGS) entry which is preliminary data.</text>
</comment>
<feature type="site" description="Important for catalytic activity" evidence="7">
    <location>
        <position position="353"/>
    </location>
</feature>
<keyword evidence="5 7" id="KW-0456">Lyase</keyword>
<protein>
    <recommendedName>
        <fullName evidence="7">Endolytic murein transglycosylase</fullName>
        <ecNumber evidence="7">4.2.2.29</ecNumber>
    </recommendedName>
    <alternativeName>
        <fullName evidence="7">Peptidoglycan lytic transglycosylase</fullName>
    </alternativeName>
    <alternativeName>
        <fullName evidence="7">Peptidoglycan polymerization terminase</fullName>
    </alternativeName>
</protein>
<evidence type="ECO:0000256" key="1">
    <source>
        <dbReference type="ARBA" id="ARBA00022475"/>
    </source>
</evidence>
<dbReference type="EC" id="4.2.2.29" evidence="7"/>
<feature type="compositionally biased region" description="Basic and acidic residues" evidence="8">
    <location>
        <begin position="39"/>
        <end position="79"/>
    </location>
</feature>
<evidence type="ECO:0000313" key="9">
    <source>
        <dbReference type="EMBL" id="MBM9466989.1"/>
    </source>
</evidence>
<evidence type="ECO:0000256" key="8">
    <source>
        <dbReference type="SAM" id="MobiDB-lite"/>
    </source>
</evidence>
<dbReference type="GO" id="GO:0009252">
    <property type="term" value="P:peptidoglycan biosynthetic process"/>
    <property type="evidence" value="ECO:0007669"/>
    <property type="project" value="UniProtKB-UniRule"/>
</dbReference>
<name>A0A939C1B9_9ACTN</name>
<dbReference type="NCBIfam" id="TIGR00247">
    <property type="entry name" value="endolytic transglycosylase MltG"/>
    <property type="match status" value="1"/>
</dbReference>
<evidence type="ECO:0000256" key="2">
    <source>
        <dbReference type="ARBA" id="ARBA00022692"/>
    </source>
</evidence>
<dbReference type="RefSeq" id="WP_205259921.1">
    <property type="nucleotide sequence ID" value="NZ_JAERWK010000008.1"/>
</dbReference>
<evidence type="ECO:0000256" key="3">
    <source>
        <dbReference type="ARBA" id="ARBA00022989"/>
    </source>
</evidence>
<dbReference type="PANTHER" id="PTHR30518">
    <property type="entry name" value="ENDOLYTIC MUREIN TRANSGLYCOSYLASE"/>
    <property type="match status" value="1"/>
</dbReference>
<dbReference type="InterPro" id="IPR003770">
    <property type="entry name" value="MLTG-like"/>
</dbReference>
<evidence type="ECO:0000256" key="6">
    <source>
        <dbReference type="ARBA" id="ARBA00023316"/>
    </source>
</evidence>
<gene>
    <name evidence="7 9" type="primary">mltG</name>
    <name evidence="9" type="ORF">JL106_06790</name>
</gene>
<comment type="subcellular location">
    <subcellularLocation>
        <location evidence="7">Cell membrane</location>
        <topology evidence="7">Single-pass membrane protein</topology>
    </subcellularLocation>
</comment>
<dbReference type="Proteomes" id="UP000663792">
    <property type="component" value="Unassembled WGS sequence"/>
</dbReference>
<dbReference type="PANTHER" id="PTHR30518:SF2">
    <property type="entry name" value="ENDOLYTIC MUREIN TRANSGLYCOSYLASE"/>
    <property type="match status" value="1"/>
</dbReference>
<sequence length="471" mass="49584">MTGDRPTPRHDREMDLERLRAVLAGSHAQGGAGAPPRPGDGHQDPHPESRTDASRDSDADPHQEPHHDPHGDPHADDPHPVLALGGATAATRRRRSRSRSTVIAVLVLVTIVAGLFVGFRIWRDDATSTADWAGTGDTWTVVRVQGGDGLTDIADTLTAAQVVASPDAFLAVAGTDADVKALQPGYYKVRQHASAQAAADDLVAADNRVGEVRLVPGRQLADVTVPGADPVAGYISQITAAACVQLDGADPADCFTTDELWEVARTADPVELGVPSWAVEAVQTSPDPARRLEGLILPGDYNIAPGSTALEALRSVISGSQAGWYGTDLADRAAALGTTPYDLVVMASVVEREGIVADMPEVARVIVNRLAVPMKLEMDSTVNYALDRAQIATSAADRANPSPWNTYWADGLPPTPISSPGPDALAAAMDPLPGPWLFFVKIDETGASCFSVTVQEHEACVERARANGVFG</sequence>
<keyword evidence="1 7" id="KW-1003">Cell membrane</keyword>
<keyword evidence="10" id="KW-1185">Reference proteome</keyword>
<keyword evidence="6 7" id="KW-0961">Cell wall biogenesis/degradation</keyword>
<feature type="region of interest" description="Disordered" evidence="8">
    <location>
        <begin position="1"/>
        <end position="82"/>
    </location>
</feature>
<evidence type="ECO:0000256" key="4">
    <source>
        <dbReference type="ARBA" id="ARBA00023136"/>
    </source>
</evidence>
<evidence type="ECO:0000313" key="10">
    <source>
        <dbReference type="Proteomes" id="UP000663792"/>
    </source>
</evidence>
<reference evidence="9" key="1">
    <citation type="submission" date="2021-01" db="EMBL/GenBank/DDBJ databases">
        <title>YIM 132084 draft genome.</title>
        <authorList>
            <person name="An D."/>
        </authorList>
    </citation>
    <scope>NUCLEOTIDE SEQUENCE</scope>
    <source>
        <strain evidence="9">YIM 132084</strain>
    </source>
</reference>
<dbReference type="Pfam" id="PF02618">
    <property type="entry name" value="YceG"/>
    <property type="match status" value="1"/>
</dbReference>
<dbReference type="HAMAP" id="MF_02065">
    <property type="entry name" value="MltG"/>
    <property type="match status" value="1"/>
</dbReference>
<comment type="catalytic activity">
    <reaction evidence="7">
        <text>a peptidoglycan chain = a peptidoglycan chain with N-acetyl-1,6-anhydromuramyl-[peptide] at the reducing end + a peptidoglycan chain with N-acetylglucosamine at the non-reducing end.</text>
        <dbReference type="EC" id="4.2.2.29"/>
    </reaction>
</comment>
<dbReference type="GO" id="GO:0071555">
    <property type="term" value="P:cell wall organization"/>
    <property type="evidence" value="ECO:0007669"/>
    <property type="project" value="UniProtKB-KW"/>
</dbReference>
<organism evidence="9 10">
    <name type="scientific">Nakamurella leprariae</name>
    <dbReference type="NCBI Taxonomy" id="2803911"/>
    <lineage>
        <taxon>Bacteria</taxon>
        <taxon>Bacillati</taxon>
        <taxon>Actinomycetota</taxon>
        <taxon>Actinomycetes</taxon>
        <taxon>Nakamurellales</taxon>
        <taxon>Nakamurellaceae</taxon>
        <taxon>Nakamurella</taxon>
    </lineage>
</organism>
<dbReference type="EMBL" id="JAERWK010000008">
    <property type="protein sequence ID" value="MBM9466989.1"/>
    <property type="molecule type" value="Genomic_DNA"/>
</dbReference>
<evidence type="ECO:0000256" key="7">
    <source>
        <dbReference type="HAMAP-Rule" id="MF_02065"/>
    </source>
</evidence>
<accession>A0A939C1B9</accession>
<comment type="function">
    <text evidence="7">Functions as a peptidoglycan terminase that cleaves nascent peptidoglycan strands endolytically to terminate their elongation.</text>
</comment>
<dbReference type="GO" id="GO:0008932">
    <property type="term" value="F:lytic endotransglycosylase activity"/>
    <property type="evidence" value="ECO:0007669"/>
    <property type="project" value="UniProtKB-UniRule"/>
</dbReference>
<keyword evidence="4 7" id="KW-0472">Membrane</keyword>
<dbReference type="Gene3D" id="3.30.1490.480">
    <property type="entry name" value="Endolytic murein transglycosylase"/>
    <property type="match status" value="1"/>
</dbReference>
<keyword evidence="3 7" id="KW-1133">Transmembrane helix</keyword>
<feature type="compositionally biased region" description="Basic and acidic residues" evidence="8">
    <location>
        <begin position="1"/>
        <end position="20"/>
    </location>
</feature>